<evidence type="ECO:0000256" key="6">
    <source>
        <dbReference type="RuleBase" id="RU365090"/>
    </source>
</evidence>
<dbReference type="GO" id="GO:0061599">
    <property type="term" value="F:molybdopterin molybdotransferase activity"/>
    <property type="evidence" value="ECO:0007669"/>
    <property type="project" value="UniProtKB-UniRule"/>
</dbReference>
<protein>
    <recommendedName>
        <fullName evidence="4">molybdopterin adenylyltransferase</fullName>
        <ecNumber evidence="4">2.7.7.75</ecNumber>
    </recommendedName>
</protein>
<evidence type="ECO:0000259" key="7">
    <source>
        <dbReference type="SMART" id="SM00852"/>
    </source>
</evidence>
<evidence type="ECO:0000256" key="3">
    <source>
        <dbReference type="ARBA" id="ARBA00008339"/>
    </source>
</evidence>
<accession>A0A443I3N4</accession>
<dbReference type="Gene3D" id="3.90.105.10">
    <property type="entry name" value="Molybdopterin biosynthesis moea protein, domain 2"/>
    <property type="match status" value="1"/>
</dbReference>
<dbReference type="SMART" id="SM00852">
    <property type="entry name" value="MoCF_biosynth"/>
    <property type="match status" value="1"/>
</dbReference>
<dbReference type="GeneID" id="39599365"/>
<dbReference type="InterPro" id="IPR036135">
    <property type="entry name" value="MoeA_linker/N_sf"/>
</dbReference>
<dbReference type="InterPro" id="IPR038987">
    <property type="entry name" value="MoeA-like"/>
</dbReference>
<evidence type="ECO:0000256" key="4">
    <source>
        <dbReference type="ARBA" id="ARBA00012509"/>
    </source>
</evidence>
<dbReference type="Gene3D" id="3.40.980.10">
    <property type="entry name" value="MoaB/Mog-like domain"/>
    <property type="match status" value="1"/>
</dbReference>
<reference evidence="8 9" key="1">
    <citation type="journal article" date="2018" name="Front. Microbiol.">
        <title>Genomic and genetic insights into a cosmopolitan fungus, Paecilomyces variotii (Eurotiales).</title>
        <authorList>
            <person name="Urquhart A.S."/>
            <person name="Mondo S.J."/>
            <person name="Makela M.R."/>
            <person name="Hane J.K."/>
            <person name="Wiebenga A."/>
            <person name="He G."/>
            <person name="Mihaltcheva S."/>
            <person name="Pangilinan J."/>
            <person name="Lipzen A."/>
            <person name="Barry K."/>
            <person name="de Vries R.P."/>
            <person name="Grigoriev I.V."/>
            <person name="Idnurm A."/>
        </authorList>
    </citation>
    <scope>NUCLEOTIDE SEQUENCE [LARGE SCALE GENOMIC DNA]</scope>
    <source>
        <strain evidence="8 9">CBS 101075</strain>
    </source>
</reference>
<keyword evidence="5 6" id="KW-0501">Molybdenum cofactor biosynthesis</keyword>
<comment type="similarity">
    <text evidence="3">In the C-terminal section; belongs to the MoeA family.</text>
</comment>
<dbReference type="SUPFAM" id="SSF63867">
    <property type="entry name" value="MoeA C-terminal domain-like"/>
    <property type="match status" value="1"/>
</dbReference>
<evidence type="ECO:0000256" key="5">
    <source>
        <dbReference type="ARBA" id="ARBA00023150"/>
    </source>
</evidence>
<dbReference type="Gene3D" id="2.40.340.10">
    <property type="entry name" value="MoeA, C-terminal, domain IV"/>
    <property type="match status" value="1"/>
</dbReference>
<dbReference type="Pfam" id="PF03453">
    <property type="entry name" value="MoeA_N"/>
    <property type="match status" value="1"/>
</dbReference>
<dbReference type="PANTHER" id="PTHR10192:SF30">
    <property type="entry name" value="MOLYBDOPTERIN ADENYLYLTRANSFERASE"/>
    <property type="match status" value="1"/>
</dbReference>
<comment type="catalytic activity">
    <reaction evidence="6">
        <text>adenylyl-molybdopterin + molybdate = Mo-molybdopterin + AMP + H(+)</text>
        <dbReference type="Rhea" id="RHEA:35047"/>
        <dbReference type="ChEBI" id="CHEBI:15378"/>
        <dbReference type="ChEBI" id="CHEBI:36264"/>
        <dbReference type="ChEBI" id="CHEBI:62727"/>
        <dbReference type="ChEBI" id="CHEBI:71302"/>
        <dbReference type="ChEBI" id="CHEBI:456215"/>
    </reaction>
</comment>
<gene>
    <name evidence="8" type="ORF">C8Q69DRAFT_459529</name>
</gene>
<dbReference type="GO" id="GO:0005524">
    <property type="term" value="F:ATP binding"/>
    <property type="evidence" value="ECO:0007669"/>
    <property type="project" value="UniProtKB-UniRule"/>
</dbReference>
<dbReference type="Pfam" id="PF00994">
    <property type="entry name" value="MoCF_biosynth"/>
    <property type="match status" value="1"/>
</dbReference>
<dbReference type="InterPro" id="IPR036425">
    <property type="entry name" value="MoaB/Mog-like_dom_sf"/>
</dbReference>
<comment type="function">
    <text evidence="6">Catalyzes two steps in the biosynthesis of the molybdenum cofactor. In the first step, molybdopterin is adenylated. Subsequently, molybdate is inserted into adenylated molybdopterin and AMP is released.</text>
</comment>
<dbReference type="GO" id="GO:0046872">
    <property type="term" value="F:metal ion binding"/>
    <property type="evidence" value="ECO:0007669"/>
    <property type="project" value="UniProtKB-UniRule"/>
</dbReference>
<dbReference type="STRING" id="264951.A0A443I3N4"/>
<comment type="similarity">
    <text evidence="6">Belongs to the MoeA family.</text>
</comment>
<comment type="cofactor">
    <cofactor evidence="6">
        <name>Mg(2+)</name>
        <dbReference type="ChEBI" id="CHEBI:18420"/>
    </cofactor>
</comment>
<dbReference type="GO" id="GO:0061598">
    <property type="term" value="F:molybdopterin adenylyltransferase activity"/>
    <property type="evidence" value="ECO:0007669"/>
    <property type="project" value="UniProtKB-UniRule"/>
</dbReference>
<dbReference type="VEuPathDB" id="FungiDB:C8Q69DRAFT_459529"/>
<dbReference type="InterPro" id="IPR005111">
    <property type="entry name" value="MoeA_C_domain_IV"/>
</dbReference>
<dbReference type="InterPro" id="IPR036688">
    <property type="entry name" value="MoeA_C_domain_IV_sf"/>
</dbReference>
<keyword evidence="6" id="KW-0479">Metal-binding</keyword>
<dbReference type="InterPro" id="IPR001453">
    <property type="entry name" value="MoaB/Mog_dom"/>
</dbReference>
<dbReference type="InterPro" id="IPR005110">
    <property type="entry name" value="MoeA_linker/N"/>
</dbReference>
<dbReference type="GO" id="GO:0006777">
    <property type="term" value="P:Mo-molybdopterin cofactor biosynthetic process"/>
    <property type="evidence" value="ECO:0007669"/>
    <property type="project" value="UniProtKB-UniRule"/>
</dbReference>
<dbReference type="SUPFAM" id="SSF53218">
    <property type="entry name" value="Molybdenum cofactor biosynthesis proteins"/>
    <property type="match status" value="1"/>
</dbReference>
<dbReference type="SUPFAM" id="SSF63882">
    <property type="entry name" value="MoeA N-terminal region -like"/>
    <property type="match status" value="1"/>
</dbReference>
<sequence length="479" mass="51951">MIGKSEGASLSYSEALKIIEAEASKLSSSSTNIEELVPLPLSLNRISSRNYVSPESTPKFDTSAMDGYALNSEVAATASPEEPVRFCVMGTSAAGDSPVEVRGEPDGDIYPCVEIMTGARFPTCVDRREFDCCVKVEDTRMEPGGKIIQVLKPARKGMNRRFAGTDFQQGDNIIDAGDCVKINHLMALASIGVEKIAVRRKPRIAVFSTGKELLQNDGAQSDAQRIMDINGPCITASLTDWGCDVEFLGVIDDNASAVSGRIMQQLQLREYDILMTTGGVSAGKFDFVRKAVESIGAKVLFHGAAIRPGHPVLFATLPSGRYDSTGGRDYPLNKQTSTALFGLPGNPVASAACLRFLVVPLLRQLLSEQPERPMKATIRDGNLPWKGEKTCNIGVASDIITRLPPNTDVFRAGRFTLQQSDKFEVEIIHDHSPGKIKPFLGADCWIHIPRGHTELKDGDALDVYPICKQEHGLAALLRS</sequence>
<comment type="caution">
    <text evidence="8">The sequence shown here is derived from an EMBL/GenBank/DDBJ whole genome shotgun (WGS) entry which is preliminary data.</text>
</comment>
<dbReference type="Pfam" id="PF03454">
    <property type="entry name" value="MoeA_C"/>
    <property type="match status" value="1"/>
</dbReference>
<comment type="similarity">
    <text evidence="2">In the N-terminal section; belongs to the MoaB/Mog family.</text>
</comment>
<dbReference type="RefSeq" id="XP_028488266.1">
    <property type="nucleotide sequence ID" value="XM_028630088.1"/>
</dbReference>
<dbReference type="EC" id="2.7.7.75" evidence="4"/>
<dbReference type="UniPathway" id="UPA00344"/>
<keyword evidence="9" id="KW-1185">Reference proteome</keyword>
<comment type="catalytic activity">
    <reaction evidence="6">
        <text>molybdopterin + ATP + H(+) = adenylyl-molybdopterin + diphosphate</text>
        <dbReference type="Rhea" id="RHEA:31331"/>
        <dbReference type="ChEBI" id="CHEBI:15378"/>
        <dbReference type="ChEBI" id="CHEBI:30616"/>
        <dbReference type="ChEBI" id="CHEBI:33019"/>
        <dbReference type="ChEBI" id="CHEBI:58698"/>
        <dbReference type="ChEBI" id="CHEBI:62727"/>
    </reaction>
</comment>
<feature type="domain" description="MoaB/Mog" evidence="7">
    <location>
        <begin position="205"/>
        <end position="364"/>
    </location>
</feature>
<dbReference type="AlphaFoldDB" id="A0A443I3N4"/>
<comment type="pathway">
    <text evidence="1 6">Cofactor biosynthesis; molybdopterin biosynthesis.</text>
</comment>
<evidence type="ECO:0000313" key="8">
    <source>
        <dbReference type="EMBL" id="RWQ98621.1"/>
    </source>
</evidence>
<dbReference type="Gene3D" id="2.170.190.11">
    <property type="entry name" value="Molybdopterin biosynthesis moea protein, domain 3"/>
    <property type="match status" value="1"/>
</dbReference>
<keyword evidence="6" id="KW-0808">Transferase</keyword>
<keyword evidence="6" id="KW-0500">Molybdenum</keyword>
<name>A0A443I3N4_BYSSP</name>
<dbReference type="GO" id="GO:0005829">
    <property type="term" value="C:cytosol"/>
    <property type="evidence" value="ECO:0007669"/>
    <property type="project" value="TreeGrafter"/>
</dbReference>
<dbReference type="EMBL" id="RCNU01000002">
    <property type="protein sequence ID" value="RWQ98621.1"/>
    <property type="molecule type" value="Genomic_DNA"/>
</dbReference>
<evidence type="ECO:0000256" key="2">
    <source>
        <dbReference type="ARBA" id="ARBA00007589"/>
    </source>
</evidence>
<evidence type="ECO:0000256" key="1">
    <source>
        <dbReference type="ARBA" id="ARBA00005046"/>
    </source>
</evidence>
<organism evidence="8 9">
    <name type="scientific">Byssochlamys spectabilis</name>
    <name type="common">Paecilomyces variotii</name>
    <dbReference type="NCBI Taxonomy" id="264951"/>
    <lineage>
        <taxon>Eukaryota</taxon>
        <taxon>Fungi</taxon>
        <taxon>Dikarya</taxon>
        <taxon>Ascomycota</taxon>
        <taxon>Pezizomycotina</taxon>
        <taxon>Eurotiomycetes</taxon>
        <taxon>Eurotiomycetidae</taxon>
        <taxon>Eurotiales</taxon>
        <taxon>Thermoascaceae</taxon>
        <taxon>Paecilomyces</taxon>
    </lineage>
</organism>
<dbReference type="CDD" id="cd00887">
    <property type="entry name" value="MoeA"/>
    <property type="match status" value="1"/>
</dbReference>
<keyword evidence="6" id="KW-0460">Magnesium</keyword>
<dbReference type="Proteomes" id="UP000283841">
    <property type="component" value="Unassembled WGS sequence"/>
</dbReference>
<proteinExistence type="inferred from homology"/>
<evidence type="ECO:0000313" key="9">
    <source>
        <dbReference type="Proteomes" id="UP000283841"/>
    </source>
</evidence>
<dbReference type="PANTHER" id="PTHR10192">
    <property type="entry name" value="MOLYBDOPTERIN BIOSYNTHESIS PROTEIN"/>
    <property type="match status" value="1"/>
</dbReference>